<evidence type="ECO:0000313" key="1">
    <source>
        <dbReference type="EMBL" id="SNS30244.1"/>
    </source>
</evidence>
<reference evidence="1 2" key="1">
    <citation type="submission" date="2017-06" db="EMBL/GenBank/DDBJ databases">
        <authorList>
            <person name="Kim H.J."/>
            <person name="Triplett B.A."/>
        </authorList>
    </citation>
    <scope>NUCLEOTIDE SEQUENCE [LARGE SCALE GENOMIC DNA]</scope>
    <source>
        <strain evidence="1 2">SCA</strain>
    </source>
</reference>
<organism evidence="1 2">
    <name type="scientific">Anaerovirgula multivorans</name>
    <dbReference type="NCBI Taxonomy" id="312168"/>
    <lineage>
        <taxon>Bacteria</taxon>
        <taxon>Bacillati</taxon>
        <taxon>Bacillota</taxon>
        <taxon>Clostridia</taxon>
        <taxon>Peptostreptococcales</taxon>
        <taxon>Natronincolaceae</taxon>
        <taxon>Anaerovirgula</taxon>
    </lineage>
</organism>
<dbReference type="Pfam" id="PF10628">
    <property type="entry name" value="CotE"/>
    <property type="match status" value="1"/>
</dbReference>
<dbReference type="Proteomes" id="UP000198304">
    <property type="component" value="Unassembled WGS sequence"/>
</dbReference>
<sequence length="193" mass="21813">MMDSNKNECFRTIFTNVVLGSGHHTYHTTMHMIVNKNEVPSGVLGCTITNAEIVDTKFENSNRKIINVRVDGKFEVHVWYLSNGDTKISKNIAKFSKVIEVENIEEISFDKESDHRSSIIAKINKGPAVLGTSLVNQSGMPTIAIQVEYELEIEVTGEVRLKVLTYLNNSQNEEDEILIPETIYLEEYGEDDD</sequence>
<keyword evidence="2" id="KW-1185">Reference proteome</keyword>
<accession>A0A239DEK4</accession>
<dbReference type="InterPro" id="IPR018901">
    <property type="entry name" value="Spore_coat_CotE"/>
</dbReference>
<dbReference type="EMBL" id="FZOJ01000007">
    <property type="protein sequence ID" value="SNS30244.1"/>
    <property type="molecule type" value="Genomic_DNA"/>
</dbReference>
<protein>
    <submittedName>
        <fullName evidence="1">Outer spore coat protein E (CotE)</fullName>
    </submittedName>
</protein>
<evidence type="ECO:0000313" key="2">
    <source>
        <dbReference type="Proteomes" id="UP000198304"/>
    </source>
</evidence>
<name>A0A239DEK4_9FIRM</name>
<gene>
    <name evidence="1" type="ORF">SAMN05446037_1007116</name>
</gene>
<keyword evidence="1" id="KW-0946">Virion</keyword>
<proteinExistence type="predicted"/>
<keyword evidence="1" id="KW-0167">Capsid protein</keyword>
<dbReference type="AlphaFoldDB" id="A0A239DEK4"/>
<dbReference type="OrthoDB" id="2374983at2"/>